<evidence type="ECO:0000313" key="2">
    <source>
        <dbReference type="Proteomes" id="UP000658258"/>
    </source>
</evidence>
<reference evidence="2" key="1">
    <citation type="journal article" date="2019" name="Int. J. Syst. Evol. Microbiol.">
        <title>The Global Catalogue of Microorganisms (GCM) 10K type strain sequencing project: providing services to taxonomists for standard genome sequencing and annotation.</title>
        <authorList>
            <consortium name="The Broad Institute Genomics Platform"/>
            <consortium name="The Broad Institute Genome Sequencing Center for Infectious Disease"/>
            <person name="Wu L."/>
            <person name="Ma J."/>
        </authorList>
    </citation>
    <scope>NUCLEOTIDE SEQUENCE [LARGE SCALE GENOMIC DNA]</scope>
    <source>
        <strain evidence="2">CGMCC 1.15111</strain>
    </source>
</reference>
<proteinExistence type="predicted"/>
<comment type="caution">
    <text evidence="1">The sequence shown here is derived from an EMBL/GenBank/DDBJ whole genome shotgun (WGS) entry which is preliminary data.</text>
</comment>
<evidence type="ECO:0008006" key="3">
    <source>
        <dbReference type="Google" id="ProtNLM"/>
    </source>
</evidence>
<gene>
    <name evidence="1" type="ORF">GCM10011340_08170</name>
</gene>
<protein>
    <recommendedName>
        <fullName evidence="3">LTD domain-containing protein</fullName>
    </recommendedName>
</protein>
<evidence type="ECO:0000313" key="1">
    <source>
        <dbReference type="EMBL" id="GHE55760.1"/>
    </source>
</evidence>
<organism evidence="1 2">
    <name type="scientific">Roseivirga thermotolerans</name>
    <dbReference type="NCBI Taxonomy" id="1758176"/>
    <lineage>
        <taxon>Bacteria</taxon>
        <taxon>Pseudomonadati</taxon>
        <taxon>Bacteroidota</taxon>
        <taxon>Cytophagia</taxon>
        <taxon>Cytophagales</taxon>
        <taxon>Roseivirgaceae</taxon>
        <taxon>Roseivirga</taxon>
    </lineage>
</organism>
<dbReference type="EMBL" id="BNAG01000001">
    <property type="protein sequence ID" value="GHE55760.1"/>
    <property type="molecule type" value="Genomic_DNA"/>
</dbReference>
<sequence>MSKTIAQKFAKLQFDFVNAVTNNGHFLIDAGSAMNQLQLTITNQGTSDFPWTGNDLDIDLSNFLSETQFSKVEVATAPTGWSGQVIKSGGIGPGSGSYILRLSYSGSGSSTLKPNDSLTFLFDKIDVTDPNETTGNWINVMLHPSQNSTPKPIAFSAISLEESEMKKVNVQWATGSKGSGVIYKTADPTPHNNHRTFELYNNSDSALDSDWQSKGKSPVFVVAFQPGITQNAVASADYIKDFDITLADTGDQSNWTIKKKDASAAVGLKIWEIRPTTNNTDILAAKSSLKLNITLATDAALTPMQDPKTSFAHSYMYINQVNIGATTAYTLPITKEQAPTLTFSATQPDKLQITSAPNWKTKLSWTVTNNPQNLDYKLSLFHNNNPISLPTGSQNDSTSVELTKGNNSLELQLELLNPNFTITKTVNIQLNGVVPTALDFGLQGKLSKYQFGNIVSVAPYEYIKDKAHWVVVADDQTNLFYSPIVATDGIAFQEYSPYQYSWFLPNPGVYGGVTVMNTEENRVALSTIYSQNAIIGTEYINNAPLPIGAIATVGGTMRFDGSQIHHDWLPAGGLTVPNAPLNYGNCFISAQNTSEKNYHSNMLILIKSSTNPHDWLAYSQSENAFLNGSTSSYDHSTPTWMGNKLIFIMNNPKNPTTPVWGLYEHDFSGQNVLITNLFGLGNDTYIAHVEYLSDPQYLLMWDTTGFLWVLDCASGYELLTTSTSDLIWKENYYPTISSPNANTYLVSDGKSNAAIFDNSDYKIILAAHFF</sequence>
<dbReference type="RefSeq" id="WP_189628905.1">
    <property type="nucleotide sequence ID" value="NZ_BNAG01000001.1"/>
</dbReference>
<name>A0ABQ3I5M4_9BACT</name>
<accession>A0ABQ3I5M4</accession>
<dbReference type="Proteomes" id="UP000658258">
    <property type="component" value="Unassembled WGS sequence"/>
</dbReference>
<keyword evidence="2" id="KW-1185">Reference proteome</keyword>